<keyword evidence="8" id="KW-1185">Reference proteome</keyword>
<accession>A0ABP3L6M5</accession>
<evidence type="ECO:0000259" key="6">
    <source>
        <dbReference type="Pfam" id="PF08281"/>
    </source>
</evidence>
<evidence type="ECO:0000313" key="8">
    <source>
        <dbReference type="Proteomes" id="UP001499895"/>
    </source>
</evidence>
<dbReference type="InterPro" id="IPR039425">
    <property type="entry name" value="RNA_pol_sigma-70-like"/>
</dbReference>
<dbReference type="InterPro" id="IPR013324">
    <property type="entry name" value="RNA_pol_sigma_r3/r4-like"/>
</dbReference>
<evidence type="ECO:0000256" key="5">
    <source>
        <dbReference type="ARBA" id="ARBA00023163"/>
    </source>
</evidence>
<name>A0ABP3L6M5_9ACTN</name>
<dbReference type="PANTHER" id="PTHR43133:SF8">
    <property type="entry name" value="RNA POLYMERASE SIGMA FACTOR HI_1459-RELATED"/>
    <property type="match status" value="1"/>
</dbReference>
<protein>
    <recommendedName>
        <fullName evidence="6">RNA polymerase sigma factor 70 region 4 type 2 domain-containing protein</fullName>
    </recommendedName>
</protein>
<dbReference type="Proteomes" id="UP001499895">
    <property type="component" value="Unassembled WGS sequence"/>
</dbReference>
<reference evidence="8" key="1">
    <citation type="journal article" date="2019" name="Int. J. Syst. Evol. Microbiol.">
        <title>The Global Catalogue of Microorganisms (GCM) 10K type strain sequencing project: providing services to taxonomists for standard genome sequencing and annotation.</title>
        <authorList>
            <consortium name="The Broad Institute Genomics Platform"/>
            <consortium name="The Broad Institute Genome Sequencing Center for Infectious Disease"/>
            <person name="Wu L."/>
            <person name="Ma J."/>
        </authorList>
    </citation>
    <scope>NUCLEOTIDE SEQUENCE [LARGE SCALE GENOMIC DNA]</scope>
    <source>
        <strain evidence="8">JCM 10649</strain>
    </source>
</reference>
<keyword evidence="3" id="KW-0731">Sigma factor</keyword>
<comment type="caution">
    <text evidence="7">The sequence shown here is derived from an EMBL/GenBank/DDBJ whole genome shotgun (WGS) entry which is preliminary data.</text>
</comment>
<feature type="domain" description="RNA polymerase sigma factor 70 region 4 type 2" evidence="6">
    <location>
        <begin position="125"/>
        <end position="174"/>
    </location>
</feature>
<dbReference type="EMBL" id="BAAAHB010000136">
    <property type="protein sequence ID" value="GAA0493611.1"/>
    <property type="molecule type" value="Genomic_DNA"/>
</dbReference>
<evidence type="ECO:0000256" key="4">
    <source>
        <dbReference type="ARBA" id="ARBA00023125"/>
    </source>
</evidence>
<comment type="similarity">
    <text evidence="1">Belongs to the sigma-70 factor family. ECF subfamily.</text>
</comment>
<dbReference type="InterPro" id="IPR013249">
    <property type="entry name" value="RNA_pol_sigma70_r4_t2"/>
</dbReference>
<gene>
    <name evidence="7" type="ORF">GCM10009544_62440</name>
</gene>
<evidence type="ECO:0000256" key="3">
    <source>
        <dbReference type="ARBA" id="ARBA00023082"/>
    </source>
</evidence>
<dbReference type="RefSeq" id="WP_344097348.1">
    <property type="nucleotide sequence ID" value="NZ_BAAAHB010000136.1"/>
</dbReference>
<evidence type="ECO:0000313" key="7">
    <source>
        <dbReference type="EMBL" id="GAA0493611.1"/>
    </source>
</evidence>
<dbReference type="Gene3D" id="1.10.10.10">
    <property type="entry name" value="Winged helix-like DNA-binding domain superfamily/Winged helix DNA-binding domain"/>
    <property type="match status" value="1"/>
</dbReference>
<organism evidence="7 8">
    <name type="scientific">Streptomyces stramineus</name>
    <dbReference type="NCBI Taxonomy" id="173861"/>
    <lineage>
        <taxon>Bacteria</taxon>
        <taxon>Bacillati</taxon>
        <taxon>Actinomycetota</taxon>
        <taxon>Actinomycetes</taxon>
        <taxon>Kitasatosporales</taxon>
        <taxon>Streptomycetaceae</taxon>
        <taxon>Streptomyces</taxon>
    </lineage>
</organism>
<dbReference type="SUPFAM" id="SSF88659">
    <property type="entry name" value="Sigma3 and sigma4 domains of RNA polymerase sigma factors"/>
    <property type="match status" value="1"/>
</dbReference>
<evidence type="ECO:0000256" key="1">
    <source>
        <dbReference type="ARBA" id="ARBA00010641"/>
    </source>
</evidence>
<sequence>MTGNPERLLPSRAHNRRMAITFAAFREMHAAKWRTYAYVHTGSRGAAEEIIEAVFARLCRQWPHALRRPSAGSYAWSLLKEQLHGWAADRRAAGPAPAPFSCVPRPASRGFREELAALGSRIGFYAAVARLPERQSDVLVLHCVIGYSPGQVAELLGVDEQTVRARIGLARRRLASASEDQRSVRGK</sequence>
<dbReference type="PANTHER" id="PTHR43133">
    <property type="entry name" value="RNA POLYMERASE ECF-TYPE SIGMA FACTO"/>
    <property type="match status" value="1"/>
</dbReference>
<dbReference type="Pfam" id="PF08281">
    <property type="entry name" value="Sigma70_r4_2"/>
    <property type="match status" value="1"/>
</dbReference>
<dbReference type="InterPro" id="IPR036388">
    <property type="entry name" value="WH-like_DNA-bd_sf"/>
</dbReference>
<evidence type="ECO:0000256" key="2">
    <source>
        <dbReference type="ARBA" id="ARBA00023015"/>
    </source>
</evidence>
<keyword evidence="2" id="KW-0805">Transcription regulation</keyword>
<keyword evidence="4" id="KW-0238">DNA-binding</keyword>
<keyword evidence="5" id="KW-0804">Transcription</keyword>
<proteinExistence type="inferred from homology"/>